<sequence length="609" mass="64882">MRTRNWLLLALGSLLLMAGQCGQQVNNPPEKPTGLVAIPGDRQVVLNWNANTEPDLKGYNVYWGTASGALTNVEYVPKPATSKTVTGLTNGTTYYFALDAEDTGGLKSARTDEVATAPVAPDTTAPTITSTVPANGATLVALDSNLEVNFSEDMDVGTVTVSISPSFDLGDPTWNPENTRVSFDPATNLSSETTYTVTVEGKDHAGNALAGSKTFNFTTVGSPPSVLSTAPANGDTNIPVNTDITFSFSEAMDRTTVEGAFSSSPSITCTWSWTPDSKLATCNPPTDLSFNTNYSVTLGTGAKDLAGNPMATAYNFSFRTASAPDTTKPTVTVYFPADGATGIARNINIEITFSEPMDKASTQTAFQITSPAGVTGTFSWPSSNRMVFNPSSDFAYGTNVTWQVTNAAKDLAGNTLASTVTHSFRVIRQKTVNLESQAALDGFVYNTGSVYTTSIGLAVGDTSANTSMRGFLSFDLSPLVTDSATNITSATLYAYQYLVMGAPYTDLGGSLRAESVNYGPSLDATDFETSVLSYTYTLSTNDTAGWKSVSVLSKVRDDYTNRVARGNRSQFRLRFPTTTNVDGGSDYAYFYTGDASSYKPYLQVTYEYP</sequence>
<feature type="domain" description="Fibronectin type-III" evidence="3">
    <location>
        <begin position="28"/>
        <end position="122"/>
    </location>
</feature>
<dbReference type="InterPro" id="IPR003961">
    <property type="entry name" value="FN3_dom"/>
</dbReference>
<accession>A0A511QX63</accession>
<dbReference type="CDD" id="cd00063">
    <property type="entry name" value="FN3"/>
    <property type="match status" value="1"/>
</dbReference>
<evidence type="ECO:0000313" key="5">
    <source>
        <dbReference type="Proteomes" id="UP000321197"/>
    </source>
</evidence>
<gene>
    <name evidence="4" type="ORF">MHY01S_01350</name>
</gene>
<proteinExistence type="predicted"/>
<dbReference type="Proteomes" id="UP000321197">
    <property type="component" value="Unassembled WGS sequence"/>
</dbReference>
<evidence type="ECO:0000256" key="1">
    <source>
        <dbReference type="ARBA" id="ARBA00022729"/>
    </source>
</evidence>
<dbReference type="InterPro" id="IPR036116">
    <property type="entry name" value="FN3_sf"/>
</dbReference>
<dbReference type="AlphaFoldDB" id="A0A511QX63"/>
<comment type="caution">
    <text evidence="4">The sequence shown here is derived from an EMBL/GenBank/DDBJ whole genome shotgun (WGS) entry which is preliminary data.</text>
</comment>
<evidence type="ECO:0000313" key="4">
    <source>
        <dbReference type="EMBL" id="GEM81969.1"/>
    </source>
</evidence>
<feature type="signal peptide" evidence="2">
    <location>
        <begin position="1"/>
        <end position="18"/>
    </location>
</feature>
<feature type="chain" id="PRO_5021954729" description="Fibronectin type-III domain-containing protein" evidence="2">
    <location>
        <begin position="19"/>
        <end position="609"/>
    </location>
</feature>
<keyword evidence="1 2" id="KW-0732">Signal</keyword>
<dbReference type="InterPro" id="IPR032812">
    <property type="entry name" value="SbsA_Ig"/>
</dbReference>
<evidence type="ECO:0000259" key="3">
    <source>
        <dbReference type="PROSITE" id="PS50853"/>
    </source>
</evidence>
<dbReference type="Pfam" id="PF13205">
    <property type="entry name" value="Big_5"/>
    <property type="match status" value="3"/>
</dbReference>
<dbReference type="OrthoDB" id="504962at2"/>
<dbReference type="PROSITE" id="PS50853">
    <property type="entry name" value="FN3"/>
    <property type="match status" value="1"/>
</dbReference>
<dbReference type="RefSeq" id="WP_119340074.1">
    <property type="nucleotide sequence ID" value="NZ_BJXL01000002.1"/>
</dbReference>
<reference evidence="4 5" key="1">
    <citation type="submission" date="2019-07" db="EMBL/GenBank/DDBJ databases">
        <title>Whole genome shotgun sequence of Meiothermus hypogaeus NBRC 106114.</title>
        <authorList>
            <person name="Hosoyama A."/>
            <person name="Uohara A."/>
            <person name="Ohji S."/>
            <person name="Ichikawa N."/>
        </authorList>
    </citation>
    <scope>NUCLEOTIDE SEQUENCE [LARGE SCALE GENOMIC DNA]</scope>
    <source>
        <strain evidence="4 5">NBRC 106114</strain>
    </source>
</reference>
<evidence type="ECO:0000256" key="2">
    <source>
        <dbReference type="SAM" id="SignalP"/>
    </source>
</evidence>
<dbReference type="Gene3D" id="2.60.40.3710">
    <property type="match status" value="3"/>
</dbReference>
<name>A0A511QX63_9DEIN</name>
<dbReference type="InterPro" id="IPR013783">
    <property type="entry name" value="Ig-like_fold"/>
</dbReference>
<dbReference type="SUPFAM" id="SSF49265">
    <property type="entry name" value="Fibronectin type III"/>
    <property type="match status" value="1"/>
</dbReference>
<dbReference type="Gene3D" id="2.60.40.10">
    <property type="entry name" value="Immunoglobulins"/>
    <property type="match status" value="1"/>
</dbReference>
<protein>
    <recommendedName>
        <fullName evidence="3">Fibronectin type-III domain-containing protein</fullName>
    </recommendedName>
</protein>
<dbReference type="EMBL" id="BJXL01000002">
    <property type="protein sequence ID" value="GEM81969.1"/>
    <property type="molecule type" value="Genomic_DNA"/>
</dbReference>
<dbReference type="Pfam" id="PF00041">
    <property type="entry name" value="fn3"/>
    <property type="match status" value="1"/>
</dbReference>
<dbReference type="SMART" id="SM00060">
    <property type="entry name" value="FN3"/>
    <property type="match status" value="2"/>
</dbReference>
<organism evidence="4 5">
    <name type="scientific">Meiothermus hypogaeus NBRC 106114</name>
    <dbReference type="NCBI Taxonomy" id="1227553"/>
    <lineage>
        <taxon>Bacteria</taxon>
        <taxon>Thermotogati</taxon>
        <taxon>Deinococcota</taxon>
        <taxon>Deinococci</taxon>
        <taxon>Thermales</taxon>
        <taxon>Thermaceae</taxon>
        <taxon>Meiothermus</taxon>
    </lineage>
</organism>